<feature type="compositionally biased region" description="Acidic residues" evidence="5">
    <location>
        <begin position="167"/>
        <end position="192"/>
    </location>
</feature>
<name>A0A087XZ70_POEFO</name>
<dbReference type="Ensembl" id="ENSPFOT00000011089.2">
    <property type="protein sequence ID" value="ENSPFOP00000011073.2"/>
    <property type="gene ID" value="ENSPFOG00000010976.2"/>
</dbReference>
<dbReference type="OMA" id="GRFQEWK"/>
<protein>
    <submittedName>
        <fullName evidence="7">GC-rich sequence DNA-binding factor 2</fullName>
    </submittedName>
</protein>
<feature type="compositionally biased region" description="Basic and acidic residues" evidence="5">
    <location>
        <begin position="100"/>
        <end position="117"/>
    </location>
</feature>
<evidence type="ECO:0000313" key="7">
    <source>
        <dbReference type="Ensembl" id="ENSPFOP00000011073.2"/>
    </source>
</evidence>
<feature type="compositionally biased region" description="Polar residues" evidence="5">
    <location>
        <begin position="46"/>
        <end position="55"/>
    </location>
</feature>
<sequence length="870" mass="98546">MFNKKPRRNFRQRKQSSSEDEDQQKNGGEGDEPEEAPSVINKPPKATQSRGISCSSKREATPPQAVSSDGEAAAEALEVTEDRDDKDGTKTTKSSVLSFTDDKEAEESTFKLKRSSDKAVVFKARKKEAPPTKTSRSKASGGADAPPSVSPSHGDSSEASPYSQHSDDDDNNDSDDDDDDDDTSSNDGDNDSDGGFARSPASSSNTDSSCSAAKPTVIPRAEEIHAARRQRRAARTQKEFIPLGRDGRSSAGRTPDHYSRDDEEDRVENDDDDEPDDHERRIEFAPRMKSIRERIAEKLGGSDGSLSGSDEEEQELWEQTQIGKGVKRRPGEQSPSGSESSSYSSSSRPDRGGHKKRLTGAKIPKTLPLVSVSTVKKRITKKLDSLKEVYRARQAELRRMEGDAENAKSSLELLEESSSEAQLRFYRTMILYVHNLVECLQEKIIEINALELEMHTLLSDHMEALLAQRRKRIKEEADRLQQLSYDSEEQTGSSGVQCEVARNPEEDFNLPEDAKLSAEEEEKLQETIADIQSRARAVFADVQDDFCDVKKILSRFEEWRRSYSDSYHNAYISLCLPKLLNPIVRHQLLMWNPLKDIGGEFENLPWFTAVETFCHGHGHEELEHTDRQTLSNVIEKTLLPKMTSHVELVWDPFSHQQSTCLSAVCHRLREDYSIFEGEQSKPVKGFIEAVVHRLRSCVDEDVFIPLYPKKLLEDRLSPQRRFRDEQFWMAVKLLGNMGKWDLLLPESILKELMLDKLLNRYLMITLSSEMLSSRVVSTHRKIAECLPDSWFEGESVCLPQLQNFRNDIVQKVHSLCKQQPSEDPSSRAAVVEELKVLSRLRCYDSILALTGKYHYEDVVYSHQLLNQERE</sequence>
<keyword evidence="4" id="KW-0175">Coiled coil</keyword>
<dbReference type="Pfam" id="PF07842">
    <property type="entry name" value="GCFC"/>
    <property type="match status" value="2"/>
</dbReference>
<feature type="compositionally biased region" description="Polar residues" evidence="5">
    <location>
        <begin position="150"/>
        <end position="164"/>
    </location>
</feature>
<evidence type="ECO:0000256" key="2">
    <source>
        <dbReference type="ARBA" id="ARBA00010801"/>
    </source>
</evidence>
<keyword evidence="8" id="KW-1185">Reference proteome</keyword>
<dbReference type="CTD" id="6936"/>
<reference evidence="7" key="2">
    <citation type="submission" date="2025-08" db="UniProtKB">
        <authorList>
            <consortium name="Ensembl"/>
        </authorList>
    </citation>
    <scope>IDENTIFICATION</scope>
</reference>
<dbReference type="EMBL" id="AYCK01020698">
    <property type="status" value="NOT_ANNOTATED_CDS"/>
    <property type="molecule type" value="Genomic_DNA"/>
</dbReference>
<comment type="similarity">
    <text evidence="2">Belongs to the GCF family.</text>
</comment>
<feature type="domain" description="GCF C-terminal" evidence="6">
    <location>
        <begin position="629"/>
        <end position="762"/>
    </location>
</feature>
<evidence type="ECO:0000259" key="6">
    <source>
        <dbReference type="Pfam" id="PF07842"/>
    </source>
</evidence>
<dbReference type="GO" id="GO:0000398">
    <property type="term" value="P:mRNA splicing, via spliceosome"/>
    <property type="evidence" value="ECO:0007669"/>
    <property type="project" value="InterPro"/>
</dbReference>
<feature type="compositionally biased region" description="Basic residues" evidence="5">
    <location>
        <begin position="1"/>
        <end position="14"/>
    </location>
</feature>
<dbReference type="GeneTree" id="ENSGT00390000000455"/>
<dbReference type="STRING" id="48698.ENSPFOP00000011073"/>
<feature type="domain" description="GCF C-terminal" evidence="6">
    <location>
        <begin position="550"/>
        <end position="597"/>
    </location>
</feature>
<reference evidence="8" key="1">
    <citation type="submission" date="2013-10" db="EMBL/GenBank/DDBJ databases">
        <authorList>
            <person name="Schartl M."/>
            <person name="Warren W."/>
        </authorList>
    </citation>
    <scope>NUCLEOTIDE SEQUENCE [LARGE SCALE GENOMIC DNA]</scope>
    <source>
        <strain evidence="8">female</strain>
    </source>
</reference>
<dbReference type="AlphaFoldDB" id="A0A087XZ70"/>
<feature type="compositionally biased region" description="Low complexity" evidence="5">
    <location>
        <begin position="193"/>
        <end position="213"/>
    </location>
</feature>
<accession>A0A087XZ70</accession>
<evidence type="ECO:0000313" key="8">
    <source>
        <dbReference type="Proteomes" id="UP000028760"/>
    </source>
</evidence>
<dbReference type="InterPro" id="IPR022783">
    <property type="entry name" value="GCFC_dom"/>
</dbReference>
<evidence type="ECO:0000256" key="5">
    <source>
        <dbReference type="SAM" id="MobiDB-lite"/>
    </source>
</evidence>
<feature type="compositionally biased region" description="Low complexity" evidence="5">
    <location>
        <begin position="334"/>
        <end position="347"/>
    </location>
</feature>
<reference evidence="7" key="3">
    <citation type="submission" date="2025-09" db="UniProtKB">
        <authorList>
            <consortium name="Ensembl"/>
        </authorList>
    </citation>
    <scope>IDENTIFICATION</scope>
</reference>
<dbReference type="GO" id="GO:0003677">
    <property type="term" value="F:DNA binding"/>
    <property type="evidence" value="ECO:0007669"/>
    <property type="project" value="InterPro"/>
</dbReference>
<dbReference type="OrthoDB" id="429427at2759"/>
<evidence type="ECO:0000256" key="3">
    <source>
        <dbReference type="ARBA" id="ARBA00023242"/>
    </source>
</evidence>
<dbReference type="GeneID" id="103129361"/>
<organism evidence="7 8">
    <name type="scientific">Poecilia formosa</name>
    <name type="common">Amazon molly</name>
    <name type="synonym">Limia formosa</name>
    <dbReference type="NCBI Taxonomy" id="48698"/>
    <lineage>
        <taxon>Eukaryota</taxon>
        <taxon>Metazoa</taxon>
        <taxon>Chordata</taxon>
        <taxon>Craniata</taxon>
        <taxon>Vertebrata</taxon>
        <taxon>Euteleostomi</taxon>
        <taxon>Actinopterygii</taxon>
        <taxon>Neopterygii</taxon>
        <taxon>Teleostei</taxon>
        <taxon>Neoteleostei</taxon>
        <taxon>Acanthomorphata</taxon>
        <taxon>Ovalentaria</taxon>
        <taxon>Atherinomorphae</taxon>
        <taxon>Cyprinodontiformes</taxon>
        <taxon>Poeciliidae</taxon>
        <taxon>Poeciliinae</taxon>
        <taxon>Poecilia</taxon>
    </lineage>
</organism>
<feature type="region of interest" description="Disordered" evidence="5">
    <location>
        <begin position="1"/>
        <end position="362"/>
    </location>
</feature>
<dbReference type="PANTHER" id="PTHR12214">
    <property type="entry name" value="GC-RICH SEQUENCE DNA-BINDING FACTOR"/>
    <property type="match status" value="1"/>
</dbReference>
<feature type="compositionally biased region" description="Acidic residues" evidence="5">
    <location>
        <begin position="261"/>
        <end position="276"/>
    </location>
</feature>
<dbReference type="Proteomes" id="UP000028760">
    <property type="component" value="Unassembled WGS sequence"/>
</dbReference>
<evidence type="ECO:0000256" key="4">
    <source>
        <dbReference type="SAM" id="Coils"/>
    </source>
</evidence>
<comment type="subcellular location">
    <subcellularLocation>
        <location evidence="1">Nucleus</location>
    </subcellularLocation>
</comment>
<feature type="compositionally biased region" description="Basic and acidic residues" evidence="5">
    <location>
        <begin position="277"/>
        <end position="297"/>
    </location>
</feature>
<dbReference type="KEGG" id="pfor:103129361"/>
<dbReference type="eggNOG" id="KOG2136">
    <property type="taxonomic scope" value="Eukaryota"/>
</dbReference>
<dbReference type="PANTHER" id="PTHR12214:SF4">
    <property type="entry name" value="INTRON LARGE COMPLEX COMPONENT GCFC2"/>
    <property type="match status" value="1"/>
</dbReference>
<dbReference type="GO" id="GO:0005634">
    <property type="term" value="C:nucleus"/>
    <property type="evidence" value="ECO:0007669"/>
    <property type="project" value="UniProtKB-SubCell"/>
</dbReference>
<feature type="coiled-coil region" evidence="4">
    <location>
        <begin position="383"/>
        <end position="424"/>
    </location>
</feature>
<dbReference type="InterPro" id="IPR012890">
    <property type="entry name" value="GCFC2-like"/>
</dbReference>
<keyword evidence="3" id="KW-0539">Nucleus</keyword>
<evidence type="ECO:0000256" key="1">
    <source>
        <dbReference type="ARBA" id="ARBA00004123"/>
    </source>
</evidence>
<dbReference type="RefSeq" id="XP_007540477.1">
    <property type="nucleotide sequence ID" value="XM_007540415.2"/>
</dbReference>
<proteinExistence type="inferred from homology"/>